<feature type="compositionally biased region" description="Basic residues" evidence="1">
    <location>
        <begin position="16"/>
        <end position="25"/>
    </location>
</feature>
<dbReference type="Pfam" id="PF00583">
    <property type="entry name" value="Acetyltransf_1"/>
    <property type="match status" value="1"/>
</dbReference>
<organism evidence="3 4">
    <name type="scientific">Forsythia ovata</name>
    <dbReference type="NCBI Taxonomy" id="205694"/>
    <lineage>
        <taxon>Eukaryota</taxon>
        <taxon>Viridiplantae</taxon>
        <taxon>Streptophyta</taxon>
        <taxon>Embryophyta</taxon>
        <taxon>Tracheophyta</taxon>
        <taxon>Spermatophyta</taxon>
        <taxon>Magnoliopsida</taxon>
        <taxon>eudicotyledons</taxon>
        <taxon>Gunneridae</taxon>
        <taxon>Pentapetalae</taxon>
        <taxon>asterids</taxon>
        <taxon>lamiids</taxon>
        <taxon>Lamiales</taxon>
        <taxon>Oleaceae</taxon>
        <taxon>Forsythieae</taxon>
        <taxon>Forsythia</taxon>
    </lineage>
</organism>
<feature type="region of interest" description="Disordered" evidence="1">
    <location>
        <begin position="40"/>
        <end position="86"/>
    </location>
</feature>
<dbReference type="Proteomes" id="UP001604277">
    <property type="component" value="Unassembled WGS sequence"/>
</dbReference>
<accession>A0ABD1WBD4</accession>
<dbReference type="PANTHER" id="PTHR47489">
    <property type="entry name" value="ACYL-COA N-ACYLTRANSFERASES (NAT) SUPERFAMILY PROTEIN"/>
    <property type="match status" value="1"/>
</dbReference>
<evidence type="ECO:0000256" key="1">
    <source>
        <dbReference type="SAM" id="MobiDB-lite"/>
    </source>
</evidence>
<keyword evidence="4" id="KW-1185">Reference proteome</keyword>
<evidence type="ECO:0000313" key="3">
    <source>
        <dbReference type="EMBL" id="KAL2546979.1"/>
    </source>
</evidence>
<dbReference type="InterPro" id="IPR016181">
    <property type="entry name" value="Acyl_CoA_acyltransferase"/>
</dbReference>
<comment type="caution">
    <text evidence="3">The sequence shown here is derived from an EMBL/GenBank/DDBJ whole genome shotgun (WGS) entry which is preliminary data.</text>
</comment>
<protein>
    <submittedName>
        <fullName evidence="3">Acyl-CoA N-acyltransferase (NAT) superfamily protein</fullName>
    </submittedName>
</protein>
<reference evidence="4" key="1">
    <citation type="submission" date="2024-07" db="EMBL/GenBank/DDBJ databases">
        <title>Two chromosome-level genome assemblies of Korean endemic species Abeliophyllum distichum and Forsythia ovata (Oleaceae).</title>
        <authorList>
            <person name="Jang H."/>
        </authorList>
    </citation>
    <scope>NUCLEOTIDE SEQUENCE [LARGE SCALE GENOMIC DNA]</scope>
</reference>
<evidence type="ECO:0000259" key="2">
    <source>
        <dbReference type="PROSITE" id="PS51186"/>
    </source>
</evidence>
<dbReference type="EMBL" id="JBFOLJ010000004">
    <property type="protein sequence ID" value="KAL2546979.1"/>
    <property type="molecule type" value="Genomic_DNA"/>
</dbReference>
<name>A0ABD1WBD4_9LAMI</name>
<proteinExistence type="predicted"/>
<dbReference type="CDD" id="cd04301">
    <property type="entry name" value="NAT_SF"/>
    <property type="match status" value="1"/>
</dbReference>
<dbReference type="SUPFAM" id="SSF55729">
    <property type="entry name" value="Acyl-CoA N-acyltransferases (Nat)"/>
    <property type="match status" value="1"/>
</dbReference>
<dbReference type="InterPro" id="IPR000182">
    <property type="entry name" value="GNAT_dom"/>
</dbReference>
<dbReference type="PANTHER" id="PTHR47489:SF2">
    <property type="entry name" value="GCN5-RELATED N-ACETYLTRANSFERASE 5, CHLOROPLASTIC"/>
    <property type="match status" value="1"/>
</dbReference>
<dbReference type="Gene3D" id="3.40.630.30">
    <property type="match status" value="1"/>
</dbReference>
<feature type="compositionally biased region" description="Polar residues" evidence="1">
    <location>
        <begin position="1"/>
        <end position="13"/>
    </location>
</feature>
<dbReference type="PROSITE" id="PS51186">
    <property type="entry name" value="GNAT"/>
    <property type="match status" value="1"/>
</dbReference>
<feature type="compositionally biased region" description="Basic residues" evidence="1">
    <location>
        <begin position="46"/>
        <end position="64"/>
    </location>
</feature>
<evidence type="ECO:0000313" key="4">
    <source>
        <dbReference type="Proteomes" id="UP001604277"/>
    </source>
</evidence>
<gene>
    <name evidence="3" type="ORF">Fot_16212</name>
</gene>
<feature type="region of interest" description="Disordered" evidence="1">
    <location>
        <begin position="1"/>
        <end position="25"/>
    </location>
</feature>
<feature type="domain" description="N-acetyltransferase" evidence="2">
    <location>
        <begin position="118"/>
        <end position="298"/>
    </location>
</feature>
<sequence length="311" mass="35996">MATTVSISISLDTQPHHLRRHRRQQPHHLCNATIHFSSHQSPFFTPKHRHPQHPSIKFPKHPHHNFTLSLSPSSSTSTSSSTLQNPLRTGRFLTNEELEKLENLEKYNYHQELQSGLLLVRVMREEEMDMTVTLLAESFAESMMMAKGYVKLLEFLVRNYLIERRAMMPHSATLLGIYRENGEEDFELAGTVEVCFDKRGANTNPPTPTPPKNSPYICNMAVRRPLRRRGIGWHLLKAGEELISQMSSSREVYLHCRVIDEAPFNMYTKAGYSIVKTDSLLTLLTFQRRRHLMRKEFPIPNYASEMDNPDE</sequence>
<dbReference type="AlphaFoldDB" id="A0ABD1WBD4"/>
<feature type="compositionally biased region" description="Low complexity" evidence="1">
    <location>
        <begin position="67"/>
        <end position="83"/>
    </location>
</feature>